<dbReference type="EC" id="1.3.1.54" evidence="4"/>
<dbReference type="STRING" id="59925.EU91_1214"/>
<dbReference type="GO" id="GO:0016994">
    <property type="term" value="F:precorrin-6A reductase activity"/>
    <property type="evidence" value="ECO:0007669"/>
    <property type="project" value="UniProtKB-EC"/>
</dbReference>
<dbReference type="Proteomes" id="UP000030598">
    <property type="component" value="Unassembled WGS sequence"/>
</dbReference>
<keyword evidence="3 4" id="KW-0560">Oxidoreductase</keyword>
<keyword evidence="2" id="KW-0169">Cobalamin biosynthesis</keyword>
<evidence type="ECO:0000313" key="5">
    <source>
        <dbReference type="Proteomes" id="UP000030598"/>
    </source>
</evidence>
<gene>
    <name evidence="4" type="ORF">EU91_1214</name>
</gene>
<name>A0A0A1ZFM6_PROMR</name>
<proteinExistence type="predicted"/>
<comment type="caution">
    <text evidence="4">The sequence shown here is derived from an EMBL/GenBank/DDBJ whole genome shotgun (WGS) entry which is preliminary data.</text>
</comment>
<reference evidence="5" key="1">
    <citation type="journal article" date="2014" name="Sci. Data">
        <title>Genomes of diverse isolates of the marine cyanobacterium Prochlorococcus.</title>
        <authorList>
            <person name="Biller S."/>
            <person name="Berube P."/>
            <person name="Thompson J."/>
            <person name="Kelly L."/>
            <person name="Roggensack S."/>
            <person name="Awad L."/>
            <person name="Roache-Johnson K."/>
            <person name="Ding H."/>
            <person name="Giovannoni S.J."/>
            <person name="Moore L.R."/>
            <person name="Chisholm S.W."/>
        </authorList>
    </citation>
    <scope>NUCLEOTIDE SEQUENCE [LARGE SCALE GENOMIC DNA]</scope>
    <source>
        <strain evidence="5">GP2</strain>
    </source>
</reference>
<organism evidence="4 5">
    <name type="scientific">Prochlorococcus marinus str. GP2</name>
    <dbReference type="NCBI Taxonomy" id="59925"/>
    <lineage>
        <taxon>Bacteria</taxon>
        <taxon>Bacillati</taxon>
        <taxon>Cyanobacteriota</taxon>
        <taxon>Cyanophyceae</taxon>
        <taxon>Synechococcales</taxon>
        <taxon>Prochlorococcaceae</taxon>
        <taxon>Prochlorococcus</taxon>
    </lineage>
</organism>
<dbReference type="OrthoDB" id="9780707at2"/>
<comment type="pathway">
    <text evidence="1">Cofactor biosynthesis; adenosylcobalamin biosynthesis.</text>
</comment>
<dbReference type="NCBIfam" id="TIGR00715">
    <property type="entry name" value="precor6x_red"/>
    <property type="match status" value="1"/>
</dbReference>
<accession>A0A0A1ZFM6</accession>
<dbReference type="UniPathway" id="UPA00148"/>
<evidence type="ECO:0000256" key="3">
    <source>
        <dbReference type="ARBA" id="ARBA00023002"/>
    </source>
</evidence>
<dbReference type="Pfam" id="PF02571">
    <property type="entry name" value="CbiJ"/>
    <property type="match status" value="1"/>
</dbReference>
<dbReference type="InterPro" id="IPR003723">
    <property type="entry name" value="Precorrin-6x_reduct"/>
</dbReference>
<dbReference type="RefSeq" id="WP_052041285.1">
    <property type="nucleotide sequence ID" value="NZ_CP138934.1"/>
</dbReference>
<evidence type="ECO:0000256" key="2">
    <source>
        <dbReference type="ARBA" id="ARBA00022573"/>
    </source>
</evidence>
<dbReference type="eggNOG" id="COG2099">
    <property type="taxonomic scope" value="Bacteria"/>
</dbReference>
<dbReference type="AlphaFoldDB" id="A0A0A1ZFM6"/>
<dbReference type="PROSITE" id="PS51014">
    <property type="entry name" value="COBK_CBIJ"/>
    <property type="match status" value="1"/>
</dbReference>
<evidence type="ECO:0000313" key="4">
    <source>
        <dbReference type="EMBL" id="KGF86989.1"/>
    </source>
</evidence>
<sequence>MQNQENCYKNVWILSGTSDGPEIANRLLELNYSVFASVLTYKAGQAYIENPKLHIITGKLNNKDQIINFINKNKIACVVDATHPFAVIISKNLNNACKEINIPFLLFERKSLIKNTNNFFYIDHLKDINNVDIENKNILLAIGSRFLNDTANYYMNRKANVFTRVLPTYEGITKAFGSCIKNSNIAILEPSKKNKSFLEKKLCDFWEIDYVLCRESGSYSQKNWESIVSGSKMKLFLVKRPIVKNDNSYSFDQYHDLINHIINNIDV</sequence>
<dbReference type="PANTHER" id="PTHR36925">
    <property type="entry name" value="COBALT-PRECORRIN-6A REDUCTASE"/>
    <property type="match status" value="1"/>
</dbReference>
<dbReference type="GO" id="GO:0009236">
    <property type="term" value="P:cobalamin biosynthetic process"/>
    <property type="evidence" value="ECO:0007669"/>
    <property type="project" value="UniProtKB-UniPathway"/>
</dbReference>
<dbReference type="PANTHER" id="PTHR36925:SF1">
    <property type="entry name" value="COBALT-PRECORRIN-6A REDUCTASE"/>
    <property type="match status" value="1"/>
</dbReference>
<evidence type="ECO:0000256" key="1">
    <source>
        <dbReference type="ARBA" id="ARBA00004953"/>
    </source>
</evidence>
<protein>
    <submittedName>
        <fullName evidence="4">Cobalt-precorrin-6x reductase</fullName>
        <ecNumber evidence="4">1.3.1.54</ecNumber>
    </submittedName>
</protein>
<dbReference type="EMBL" id="JNAH01000006">
    <property type="protein sequence ID" value="KGF86989.1"/>
    <property type="molecule type" value="Genomic_DNA"/>
</dbReference>